<keyword evidence="2" id="KW-0328">Glycosyltransferase</keyword>
<evidence type="ECO:0000256" key="4">
    <source>
        <dbReference type="ARBA" id="ARBA00022692"/>
    </source>
</evidence>
<evidence type="ECO:0000259" key="9">
    <source>
        <dbReference type="Pfam" id="PF00535"/>
    </source>
</evidence>
<dbReference type="Pfam" id="PF00535">
    <property type="entry name" value="Glycos_transf_2"/>
    <property type="match status" value="1"/>
</dbReference>
<keyword evidence="3" id="KW-0808">Transferase</keyword>
<protein>
    <submittedName>
        <fullName evidence="10">Mll8554 protein</fullName>
    </submittedName>
</protein>
<dbReference type="PANTHER" id="PTHR48090:SF3">
    <property type="entry name" value="UNDECAPRENYL-PHOSPHATE 4-DEOXY-4-FORMAMIDO-L-ARABINOSE TRANSFERASE"/>
    <property type="match status" value="1"/>
</dbReference>
<dbReference type="Proteomes" id="UP000000552">
    <property type="component" value="Chromosome"/>
</dbReference>
<evidence type="ECO:0000256" key="5">
    <source>
        <dbReference type="ARBA" id="ARBA00022985"/>
    </source>
</evidence>
<evidence type="ECO:0000256" key="6">
    <source>
        <dbReference type="ARBA" id="ARBA00022989"/>
    </source>
</evidence>
<feature type="transmembrane region" description="Helical" evidence="8">
    <location>
        <begin position="245"/>
        <end position="273"/>
    </location>
</feature>
<dbReference type="CAZy" id="GT2">
    <property type="family name" value="Glycosyltransferase Family 2"/>
</dbReference>
<dbReference type="InterPro" id="IPR029044">
    <property type="entry name" value="Nucleotide-diphossugar_trans"/>
</dbReference>
<evidence type="ECO:0000256" key="8">
    <source>
        <dbReference type="SAM" id="Phobius"/>
    </source>
</evidence>
<evidence type="ECO:0000256" key="7">
    <source>
        <dbReference type="ARBA" id="ARBA00023136"/>
    </source>
</evidence>
<dbReference type="PANTHER" id="PTHR48090">
    <property type="entry name" value="UNDECAPRENYL-PHOSPHATE 4-DEOXY-4-FORMAMIDO-L-ARABINOSE TRANSFERASE-RELATED"/>
    <property type="match status" value="1"/>
</dbReference>
<dbReference type="InterPro" id="IPR001173">
    <property type="entry name" value="Glyco_trans_2-like"/>
</dbReference>
<keyword evidence="1" id="KW-1003">Cell membrane</keyword>
<organism evidence="10 11">
    <name type="scientific">Mesorhizobium japonicum (strain LMG 29417 / CECT 9101 / MAFF 303099)</name>
    <name type="common">Mesorhizobium loti (strain MAFF 303099)</name>
    <dbReference type="NCBI Taxonomy" id="266835"/>
    <lineage>
        <taxon>Bacteria</taxon>
        <taxon>Pseudomonadati</taxon>
        <taxon>Pseudomonadota</taxon>
        <taxon>Alphaproteobacteria</taxon>
        <taxon>Hyphomicrobiales</taxon>
        <taxon>Phyllobacteriaceae</taxon>
        <taxon>Mesorhizobium</taxon>
    </lineage>
</organism>
<accession>Q982P1</accession>
<feature type="transmembrane region" description="Helical" evidence="8">
    <location>
        <begin position="285"/>
        <end position="312"/>
    </location>
</feature>
<dbReference type="SUPFAM" id="SSF53448">
    <property type="entry name" value="Nucleotide-diphospho-sugar transferases"/>
    <property type="match status" value="1"/>
</dbReference>
<keyword evidence="5" id="KW-0448">Lipopolysaccharide biosynthesis</keyword>
<gene>
    <name evidence="10" type="ordered locus">mll8554</name>
</gene>
<keyword evidence="4 8" id="KW-0812">Transmembrane</keyword>
<dbReference type="KEGG" id="mlo:mll8554"/>
<proteinExistence type="predicted"/>
<feature type="domain" description="Glycosyltransferase 2-like" evidence="9">
    <location>
        <begin position="13"/>
        <end position="143"/>
    </location>
</feature>
<name>Q982P1_RHILO</name>
<dbReference type="HOGENOM" id="CLU_033536_0_0_5"/>
<dbReference type="EMBL" id="BA000012">
    <property type="protein sequence ID" value="BAB54415.1"/>
    <property type="molecule type" value="Genomic_DNA"/>
</dbReference>
<dbReference type="InterPro" id="IPR050256">
    <property type="entry name" value="Glycosyltransferase_2"/>
</dbReference>
<dbReference type="RefSeq" id="WP_010915714.1">
    <property type="nucleotide sequence ID" value="NC_002678.2"/>
</dbReference>
<dbReference type="GO" id="GO:0005886">
    <property type="term" value="C:plasma membrane"/>
    <property type="evidence" value="ECO:0007669"/>
    <property type="project" value="TreeGrafter"/>
</dbReference>
<keyword evidence="6 8" id="KW-1133">Transmembrane helix</keyword>
<dbReference type="eggNOG" id="COG0463">
    <property type="taxonomic scope" value="Bacteria"/>
</dbReference>
<evidence type="ECO:0000256" key="2">
    <source>
        <dbReference type="ARBA" id="ARBA00022676"/>
    </source>
</evidence>
<dbReference type="GO" id="GO:0099621">
    <property type="term" value="F:undecaprenyl-phosphate 4-deoxy-4-formamido-L-arabinose transferase activity"/>
    <property type="evidence" value="ECO:0007669"/>
    <property type="project" value="TreeGrafter"/>
</dbReference>
<dbReference type="Gene3D" id="3.90.550.10">
    <property type="entry name" value="Spore Coat Polysaccharide Biosynthesis Protein SpsA, Chain A"/>
    <property type="match status" value="1"/>
</dbReference>
<dbReference type="GO" id="GO:0009103">
    <property type="term" value="P:lipopolysaccharide biosynthetic process"/>
    <property type="evidence" value="ECO:0007669"/>
    <property type="project" value="UniProtKB-KW"/>
</dbReference>
<evidence type="ECO:0000313" key="11">
    <source>
        <dbReference type="Proteomes" id="UP000000552"/>
    </source>
</evidence>
<sequence>MGKIVIATPISVSFVVPVYSGQKYLRSLVAEIESLGAQWSASNAPFEIREICLVDDNAIDGSGELIDTLAAENPLVRAFHLSRNFGQHPATIAGIIRSSGDWIVTLDEDLQHPPSSVNELFRMVAERGSDIVYANAESAVHQSLIRDLGSRGYKAFVERASGNPNIRMFNSFRLLRGEIARAAAAACGHDTYFDMALSWFTQRVDIVSMRLKDERFIQGKVSGYRFSKLVSHARRMIMSAGAKPLRLAGFFGVLFSAAALVGGAALVLVHFIFPAAVEAKGWTSLILAIVLFGGLTMMLIAVVLEFLSVLVLRAHGKPLFFLIDRSSDEAIERYFSNPEKVAKAQVRLPTQRV</sequence>
<reference evidence="10 11" key="1">
    <citation type="journal article" date="2000" name="DNA Res.">
        <title>Complete genome structure of the nitrogen-fixing symbiotic bacterium Mesorhizobium loti.</title>
        <authorList>
            <person name="Kaneko T."/>
            <person name="Nakamura Y."/>
            <person name="Sato S."/>
            <person name="Asamizu E."/>
            <person name="Kato T."/>
            <person name="Sasamoto S."/>
            <person name="Watanabe A."/>
            <person name="Idesawa K."/>
            <person name="Ishikawa A."/>
            <person name="Kawashima K."/>
            <person name="Kimura T."/>
            <person name="Kishida Y."/>
            <person name="Kiyokawa C."/>
            <person name="Kohara M."/>
            <person name="Matsumoto M."/>
            <person name="Matsuno A."/>
            <person name="Mochizuki Y."/>
            <person name="Nakayama S."/>
            <person name="Nakazaki N."/>
            <person name="Shimpo S."/>
            <person name="Sugimoto M."/>
            <person name="Takeuchi C."/>
            <person name="Yamada M."/>
            <person name="Tabata S."/>
        </authorList>
    </citation>
    <scope>NUCLEOTIDE SEQUENCE [LARGE SCALE GENOMIC DNA]</scope>
    <source>
        <strain evidence="11">LMG 29417 / CECT 9101 / MAFF 303099</strain>
    </source>
</reference>
<evidence type="ECO:0000256" key="1">
    <source>
        <dbReference type="ARBA" id="ARBA00022475"/>
    </source>
</evidence>
<evidence type="ECO:0000313" key="10">
    <source>
        <dbReference type="EMBL" id="BAB54415.1"/>
    </source>
</evidence>
<evidence type="ECO:0000256" key="3">
    <source>
        <dbReference type="ARBA" id="ARBA00022679"/>
    </source>
</evidence>
<keyword evidence="7 8" id="KW-0472">Membrane</keyword>
<dbReference type="AlphaFoldDB" id="Q982P1"/>